<dbReference type="Pfam" id="PF13456">
    <property type="entry name" value="RVT_3"/>
    <property type="match status" value="1"/>
</dbReference>
<dbReference type="InterPro" id="IPR053151">
    <property type="entry name" value="RNase_H-like"/>
</dbReference>
<dbReference type="RefSeq" id="XP_018805260.2">
    <property type="nucleotide sequence ID" value="XM_018949715.2"/>
</dbReference>
<dbReference type="STRING" id="51240.A0A2I4DDN2"/>
<dbReference type="Gene3D" id="3.30.420.10">
    <property type="entry name" value="Ribonuclease H-like superfamily/Ribonuclease H"/>
    <property type="match status" value="1"/>
</dbReference>
<dbReference type="CDD" id="cd06222">
    <property type="entry name" value="RNase_H_like"/>
    <property type="match status" value="1"/>
</dbReference>
<dbReference type="InterPro" id="IPR036397">
    <property type="entry name" value="RNaseH_sf"/>
</dbReference>
<dbReference type="GO" id="GO:0003676">
    <property type="term" value="F:nucleic acid binding"/>
    <property type="evidence" value="ECO:0007669"/>
    <property type="project" value="InterPro"/>
</dbReference>
<dbReference type="Gramene" id="Jr07_09200_p1">
    <property type="protein sequence ID" value="cds.Jr07_09200_p1"/>
    <property type="gene ID" value="Jr07_09200"/>
</dbReference>
<reference evidence="2" key="1">
    <citation type="submission" date="2025-08" db="UniProtKB">
        <authorList>
            <consortium name="RefSeq"/>
        </authorList>
    </citation>
    <scope>IDENTIFICATION</scope>
    <source>
        <tissue evidence="2">Leaves</tissue>
    </source>
</reference>
<dbReference type="Proteomes" id="UP000235220">
    <property type="component" value="Chromosome 7"/>
</dbReference>
<sequence>MDSVEHKVTEEMNVGLKKPYTADEVAATLQQMHPTKALGPNGSKEDQNFYMESLKRYFDNTWQNKMQIEKTLIESIQAINHALSLQKVFNDVRNSSSLVVGRTCRWQPPPSGFFKFNVDGVIFADVRKAGVGRVLQDDKGRVVMVASKLEDEVEDVATIELLTLLRGLQLCIPLGLQKLSIESDCLLMVQELQVDQDSYSANGNLIKEAESLMQHFQEIDIKHVNRIGNEVAHRLARYAWNVVDIHMWWENVPTFVDHAIWHDQNSLYCSLD</sequence>
<dbReference type="KEGG" id="jre:108979122"/>
<dbReference type="InterPro" id="IPR012337">
    <property type="entry name" value="RNaseH-like_sf"/>
</dbReference>
<dbReference type="AlphaFoldDB" id="A0A2I4DDN2"/>
<name>A0A2I4DDN2_JUGRE</name>
<proteinExistence type="predicted"/>
<accession>A0A2I4DDN2</accession>
<evidence type="ECO:0000313" key="1">
    <source>
        <dbReference type="Proteomes" id="UP000235220"/>
    </source>
</evidence>
<dbReference type="OrthoDB" id="935705at2759"/>
<keyword evidence="1" id="KW-1185">Reference proteome</keyword>
<dbReference type="PANTHER" id="PTHR47723">
    <property type="entry name" value="OS05G0353850 PROTEIN"/>
    <property type="match status" value="1"/>
</dbReference>
<dbReference type="PANTHER" id="PTHR47723:SF19">
    <property type="entry name" value="POLYNUCLEOTIDYL TRANSFERASE, RIBONUCLEASE H-LIKE SUPERFAMILY PROTEIN"/>
    <property type="match status" value="1"/>
</dbReference>
<evidence type="ECO:0000313" key="2">
    <source>
        <dbReference type="RefSeq" id="XP_018805260.2"/>
    </source>
</evidence>
<protein>
    <submittedName>
        <fullName evidence="2">Uncharacterized protein LOC108979122</fullName>
    </submittedName>
</protein>
<organism evidence="1 2">
    <name type="scientific">Juglans regia</name>
    <name type="common">English walnut</name>
    <dbReference type="NCBI Taxonomy" id="51240"/>
    <lineage>
        <taxon>Eukaryota</taxon>
        <taxon>Viridiplantae</taxon>
        <taxon>Streptophyta</taxon>
        <taxon>Embryophyta</taxon>
        <taxon>Tracheophyta</taxon>
        <taxon>Spermatophyta</taxon>
        <taxon>Magnoliopsida</taxon>
        <taxon>eudicotyledons</taxon>
        <taxon>Gunneridae</taxon>
        <taxon>Pentapetalae</taxon>
        <taxon>rosids</taxon>
        <taxon>fabids</taxon>
        <taxon>Fagales</taxon>
        <taxon>Juglandaceae</taxon>
        <taxon>Juglans</taxon>
    </lineage>
</organism>
<gene>
    <name evidence="2" type="primary">LOC108979122</name>
</gene>
<dbReference type="GO" id="GO:0004523">
    <property type="term" value="F:RNA-DNA hybrid ribonuclease activity"/>
    <property type="evidence" value="ECO:0007669"/>
    <property type="project" value="InterPro"/>
</dbReference>
<dbReference type="GeneID" id="108979122"/>
<dbReference type="InterPro" id="IPR002156">
    <property type="entry name" value="RNaseH_domain"/>
</dbReference>
<dbReference type="SUPFAM" id="SSF53098">
    <property type="entry name" value="Ribonuclease H-like"/>
    <property type="match status" value="1"/>
</dbReference>
<dbReference type="InterPro" id="IPR044730">
    <property type="entry name" value="RNase_H-like_dom_plant"/>
</dbReference>